<dbReference type="AlphaFoldDB" id="A0A0D3KVM6"/>
<dbReference type="EnsemblProtists" id="EOD39811">
    <property type="protein sequence ID" value="EOD39811"/>
    <property type="gene ID" value="EMIHUDRAFT_439817"/>
</dbReference>
<evidence type="ECO:0000313" key="4">
    <source>
        <dbReference type="Proteomes" id="UP000013827"/>
    </source>
</evidence>
<dbReference type="KEGG" id="ehx:EMIHUDRAFT_439817"/>
<keyword evidence="2" id="KW-0812">Transmembrane</keyword>
<feature type="region of interest" description="Disordered" evidence="1">
    <location>
        <begin position="1"/>
        <end position="30"/>
    </location>
</feature>
<evidence type="ECO:0000256" key="1">
    <source>
        <dbReference type="SAM" id="MobiDB-lite"/>
    </source>
</evidence>
<feature type="transmembrane region" description="Helical" evidence="2">
    <location>
        <begin position="131"/>
        <end position="155"/>
    </location>
</feature>
<accession>A0A0D3KVM6</accession>
<feature type="compositionally biased region" description="Basic and acidic residues" evidence="1">
    <location>
        <begin position="14"/>
        <end position="29"/>
    </location>
</feature>
<keyword evidence="2" id="KW-0472">Membrane</keyword>
<dbReference type="PaxDb" id="2903-EOD39811"/>
<dbReference type="RefSeq" id="XP_005792240.1">
    <property type="nucleotide sequence ID" value="XM_005792183.1"/>
</dbReference>
<evidence type="ECO:0000313" key="3">
    <source>
        <dbReference type="EnsemblProtists" id="EOD39811"/>
    </source>
</evidence>
<dbReference type="HOGENOM" id="CLU_1613856_0_0_1"/>
<organism evidence="3 4">
    <name type="scientific">Emiliania huxleyi (strain CCMP1516)</name>
    <dbReference type="NCBI Taxonomy" id="280463"/>
    <lineage>
        <taxon>Eukaryota</taxon>
        <taxon>Haptista</taxon>
        <taxon>Haptophyta</taxon>
        <taxon>Prymnesiophyceae</taxon>
        <taxon>Isochrysidales</taxon>
        <taxon>Noelaerhabdaceae</taxon>
        <taxon>Emiliania</taxon>
    </lineage>
</organism>
<sequence length="165" mass="18354">MPHEMCEATSRPSSSRDRNQPEIGRDWPRVGDAARGLRHLQDGDRRHLVALSRLLPHHHAAGRVEGAAHDAHLPRPLRRVPLRLHPPHLSRAAAALHTRGMRRWRAAGEALVLVGVEAVAPVGVGVRRGDASVFCVVFVLSRVVCVFACVCAVWPPPKPYWKTWR</sequence>
<protein>
    <submittedName>
        <fullName evidence="3">Uncharacterized protein</fullName>
    </submittedName>
</protein>
<proteinExistence type="predicted"/>
<feature type="transmembrane region" description="Helical" evidence="2">
    <location>
        <begin position="106"/>
        <end position="125"/>
    </location>
</feature>
<dbReference type="Proteomes" id="UP000013827">
    <property type="component" value="Unassembled WGS sequence"/>
</dbReference>
<dbReference type="GeneID" id="17285082"/>
<name>A0A0D3KVM6_EMIH1</name>
<reference evidence="3" key="2">
    <citation type="submission" date="2024-10" db="UniProtKB">
        <authorList>
            <consortium name="EnsemblProtists"/>
        </authorList>
    </citation>
    <scope>IDENTIFICATION</scope>
</reference>
<keyword evidence="4" id="KW-1185">Reference proteome</keyword>
<evidence type="ECO:0000256" key="2">
    <source>
        <dbReference type="SAM" id="Phobius"/>
    </source>
</evidence>
<keyword evidence="2" id="KW-1133">Transmembrane helix</keyword>
<reference evidence="4" key="1">
    <citation type="journal article" date="2013" name="Nature">
        <title>Pan genome of the phytoplankton Emiliania underpins its global distribution.</title>
        <authorList>
            <person name="Read B.A."/>
            <person name="Kegel J."/>
            <person name="Klute M.J."/>
            <person name="Kuo A."/>
            <person name="Lefebvre S.C."/>
            <person name="Maumus F."/>
            <person name="Mayer C."/>
            <person name="Miller J."/>
            <person name="Monier A."/>
            <person name="Salamov A."/>
            <person name="Young J."/>
            <person name="Aguilar M."/>
            <person name="Claverie J.M."/>
            <person name="Frickenhaus S."/>
            <person name="Gonzalez K."/>
            <person name="Herman E.K."/>
            <person name="Lin Y.C."/>
            <person name="Napier J."/>
            <person name="Ogata H."/>
            <person name="Sarno A.F."/>
            <person name="Shmutz J."/>
            <person name="Schroeder D."/>
            <person name="de Vargas C."/>
            <person name="Verret F."/>
            <person name="von Dassow P."/>
            <person name="Valentin K."/>
            <person name="Van de Peer Y."/>
            <person name="Wheeler G."/>
            <person name="Dacks J.B."/>
            <person name="Delwiche C.F."/>
            <person name="Dyhrman S.T."/>
            <person name="Glockner G."/>
            <person name="John U."/>
            <person name="Richards T."/>
            <person name="Worden A.Z."/>
            <person name="Zhang X."/>
            <person name="Grigoriev I.V."/>
            <person name="Allen A.E."/>
            <person name="Bidle K."/>
            <person name="Borodovsky M."/>
            <person name="Bowler C."/>
            <person name="Brownlee C."/>
            <person name="Cock J.M."/>
            <person name="Elias M."/>
            <person name="Gladyshev V.N."/>
            <person name="Groth M."/>
            <person name="Guda C."/>
            <person name="Hadaegh A."/>
            <person name="Iglesias-Rodriguez M.D."/>
            <person name="Jenkins J."/>
            <person name="Jones B.M."/>
            <person name="Lawson T."/>
            <person name="Leese F."/>
            <person name="Lindquist E."/>
            <person name="Lobanov A."/>
            <person name="Lomsadze A."/>
            <person name="Malik S.B."/>
            <person name="Marsh M.E."/>
            <person name="Mackinder L."/>
            <person name="Mock T."/>
            <person name="Mueller-Roeber B."/>
            <person name="Pagarete A."/>
            <person name="Parker M."/>
            <person name="Probert I."/>
            <person name="Quesneville H."/>
            <person name="Raines C."/>
            <person name="Rensing S.A."/>
            <person name="Riano-Pachon D.M."/>
            <person name="Richier S."/>
            <person name="Rokitta S."/>
            <person name="Shiraiwa Y."/>
            <person name="Soanes D.M."/>
            <person name="van der Giezen M."/>
            <person name="Wahlund T.M."/>
            <person name="Williams B."/>
            <person name="Wilson W."/>
            <person name="Wolfe G."/>
            <person name="Wurch L.L."/>
        </authorList>
    </citation>
    <scope>NUCLEOTIDE SEQUENCE</scope>
</reference>